<keyword evidence="3" id="KW-1185">Reference proteome</keyword>
<gene>
    <name evidence="2" type="ORF">KILIM_022_00390</name>
</gene>
<evidence type="ECO:0008006" key="4">
    <source>
        <dbReference type="Google" id="ProtNLM"/>
    </source>
</evidence>
<dbReference type="OrthoDB" id="4804830at2"/>
<name>K6X9P0_9MICO</name>
<comment type="caution">
    <text evidence="2">The sequence shown here is derived from an EMBL/GenBank/DDBJ whole genome shotgun (WGS) entry which is preliminary data.</text>
</comment>
<dbReference type="AlphaFoldDB" id="K6X9P0"/>
<dbReference type="Proteomes" id="UP000008366">
    <property type="component" value="Unassembled WGS sequence"/>
</dbReference>
<dbReference type="EMBL" id="BAHD01000022">
    <property type="protein sequence ID" value="GAB95554.1"/>
    <property type="molecule type" value="Genomic_DNA"/>
</dbReference>
<accession>K6X9P0</accession>
<evidence type="ECO:0000256" key="1">
    <source>
        <dbReference type="SAM" id="MobiDB-lite"/>
    </source>
</evidence>
<feature type="compositionally biased region" description="Low complexity" evidence="1">
    <location>
        <begin position="128"/>
        <end position="146"/>
    </location>
</feature>
<sequence length="146" mass="15606">MAERGLFGLADSDAVFVGASRYRGPHSWAVLAPRWRRMTAQMARLPGYRTHRVYYALPFTLGTIGAFARLDDLLRFARSGEHRALMEWVTDGTRNASGGYIRIFRSIPTAGDAPEVEGLSSVPRPVTGSAGAAGAAGTAGVADAHD</sequence>
<dbReference type="RefSeq" id="WP_006592086.1">
    <property type="nucleotide sequence ID" value="NZ_BAHD01000022.1"/>
</dbReference>
<evidence type="ECO:0000313" key="3">
    <source>
        <dbReference type="Proteomes" id="UP000008366"/>
    </source>
</evidence>
<organism evidence="2 3">
    <name type="scientific">Kineosphaera limosa NBRC 100340</name>
    <dbReference type="NCBI Taxonomy" id="1184609"/>
    <lineage>
        <taxon>Bacteria</taxon>
        <taxon>Bacillati</taxon>
        <taxon>Actinomycetota</taxon>
        <taxon>Actinomycetes</taxon>
        <taxon>Micrococcales</taxon>
        <taxon>Dermatophilaceae</taxon>
        <taxon>Kineosphaera</taxon>
    </lineage>
</organism>
<protein>
    <recommendedName>
        <fullName evidence="4">DUF4188 domain-containing protein</fullName>
    </recommendedName>
</protein>
<feature type="region of interest" description="Disordered" evidence="1">
    <location>
        <begin position="114"/>
        <end position="146"/>
    </location>
</feature>
<proteinExistence type="predicted"/>
<reference evidence="2 3" key="1">
    <citation type="submission" date="2012-08" db="EMBL/GenBank/DDBJ databases">
        <title>Whole genome shotgun sequence of Kineosphaera limosa NBRC 100340.</title>
        <authorList>
            <person name="Yoshida I."/>
            <person name="Isaki S."/>
            <person name="Hosoyama A."/>
            <person name="Tsuchikane K."/>
            <person name="Katsumata H."/>
            <person name="Ando Y."/>
            <person name="Ohji S."/>
            <person name="Hamada M."/>
            <person name="Tamura T."/>
            <person name="Yamazoe A."/>
            <person name="Yamazaki S."/>
            <person name="Fujita N."/>
        </authorList>
    </citation>
    <scope>NUCLEOTIDE SEQUENCE [LARGE SCALE GENOMIC DNA]</scope>
    <source>
        <strain evidence="2 3">NBRC 100340</strain>
    </source>
</reference>
<dbReference type="eggNOG" id="ENOG50328NA">
    <property type="taxonomic scope" value="Bacteria"/>
</dbReference>
<evidence type="ECO:0000313" key="2">
    <source>
        <dbReference type="EMBL" id="GAB95554.1"/>
    </source>
</evidence>
<dbReference type="STRING" id="1184609.KILIM_022_00390"/>